<accession>A0A645IAK1</accession>
<comment type="caution">
    <text evidence="1">The sequence shown here is derived from an EMBL/GenBank/DDBJ whole genome shotgun (WGS) entry which is preliminary data.</text>
</comment>
<protein>
    <submittedName>
        <fullName evidence="1">Uncharacterized protein</fullName>
    </submittedName>
</protein>
<evidence type="ECO:0000313" key="1">
    <source>
        <dbReference type="EMBL" id="MPN48298.1"/>
    </source>
</evidence>
<sequence>MVRSAWRPGHVAVAHFGIHKIVRQIILEDARHGRYPHVHQSDIHHLAFSCLLPVLQGGQNAKRRILCRHDVAD</sequence>
<dbReference type="AlphaFoldDB" id="A0A645IAK1"/>
<proteinExistence type="predicted"/>
<organism evidence="1">
    <name type="scientific">bioreactor metagenome</name>
    <dbReference type="NCBI Taxonomy" id="1076179"/>
    <lineage>
        <taxon>unclassified sequences</taxon>
        <taxon>metagenomes</taxon>
        <taxon>ecological metagenomes</taxon>
    </lineage>
</organism>
<gene>
    <name evidence="1" type="ORF">SDC9_195905</name>
</gene>
<dbReference type="EMBL" id="VSSQ01110480">
    <property type="protein sequence ID" value="MPN48298.1"/>
    <property type="molecule type" value="Genomic_DNA"/>
</dbReference>
<reference evidence="1" key="1">
    <citation type="submission" date="2019-08" db="EMBL/GenBank/DDBJ databases">
        <authorList>
            <person name="Kucharzyk K."/>
            <person name="Murdoch R.W."/>
            <person name="Higgins S."/>
            <person name="Loffler F."/>
        </authorList>
    </citation>
    <scope>NUCLEOTIDE SEQUENCE</scope>
</reference>
<name>A0A645IAK1_9ZZZZ</name>